<evidence type="ECO:0000256" key="1">
    <source>
        <dbReference type="ARBA" id="ARBA00022801"/>
    </source>
</evidence>
<keyword evidence="3" id="KW-1185">Reference proteome</keyword>
<dbReference type="GO" id="GO:0047617">
    <property type="term" value="F:fatty acyl-CoA hydrolase activity"/>
    <property type="evidence" value="ECO:0007669"/>
    <property type="project" value="TreeGrafter"/>
</dbReference>
<dbReference type="PANTHER" id="PTHR31793:SF37">
    <property type="entry name" value="ACYL-COA THIOESTER HYDROLASE YBGC"/>
    <property type="match status" value="1"/>
</dbReference>
<dbReference type="Pfam" id="PF13279">
    <property type="entry name" value="4HBT_2"/>
    <property type="match status" value="1"/>
</dbReference>
<gene>
    <name evidence="2" type="ORF">PXH66_05655</name>
</gene>
<dbReference type="KEGG" id="slom:PXH66_05655"/>
<dbReference type="InterPro" id="IPR050563">
    <property type="entry name" value="4-hydroxybenzoyl-CoA_TE"/>
</dbReference>
<dbReference type="CDD" id="cd00586">
    <property type="entry name" value="4HBT"/>
    <property type="match status" value="1"/>
</dbReference>
<dbReference type="Proteomes" id="UP001218638">
    <property type="component" value="Chromosome"/>
</dbReference>
<dbReference type="RefSeq" id="WP_330927869.1">
    <property type="nucleotide sequence ID" value="NZ_CP119075.1"/>
</dbReference>
<name>A0AAF0I478_9BACT</name>
<evidence type="ECO:0000313" key="2">
    <source>
        <dbReference type="EMBL" id="WED66330.1"/>
    </source>
</evidence>
<proteinExistence type="predicted"/>
<dbReference type="Gene3D" id="3.10.129.10">
    <property type="entry name" value="Hotdog Thioesterase"/>
    <property type="match status" value="1"/>
</dbReference>
<dbReference type="PANTHER" id="PTHR31793">
    <property type="entry name" value="4-HYDROXYBENZOYL-COA THIOESTERASE FAMILY MEMBER"/>
    <property type="match status" value="1"/>
</dbReference>
<evidence type="ECO:0000313" key="3">
    <source>
        <dbReference type="Proteomes" id="UP001218638"/>
    </source>
</evidence>
<dbReference type="EMBL" id="CP119075">
    <property type="protein sequence ID" value="WED66330.1"/>
    <property type="molecule type" value="Genomic_DNA"/>
</dbReference>
<dbReference type="SUPFAM" id="SSF54637">
    <property type="entry name" value="Thioesterase/thiol ester dehydrase-isomerase"/>
    <property type="match status" value="1"/>
</dbReference>
<sequence>MPTFSYSRTIHFPDTDAAGVIFFARYLSIAHEAYEEALADVGIPLGQFFSDQGVILPIAKSEASYLRPLVCGDRVRIDVTPTRFSDNTFTVDYVLWKLSPTEKRAAVMRTEHVCLDSSSRARLALPAELAAWVDA</sequence>
<keyword evidence="1" id="KW-0378">Hydrolase</keyword>
<protein>
    <submittedName>
        <fullName evidence="2">Thioesterase family protein</fullName>
    </submittedName>
</protein>
<organism evidence="2 3">
    <name type="scientific">Synoicihabitans lomoniglobus</name>
    <dbReference type="NCBI Taxonomy" id="2909285"/>
    <lineage>
        <taxon>Bacteria</taxon>
        <taxon>Pseudomonadati</taxon>
        <taxon>Verrucomicrobiota</taxon>
        <taxon>Opitutia</taxon>
        <taxon>Opitutales</taxon>
        <taxon>Opitutaceae</taxon>
        <taxon>Synoicihabitans</taxon>
    </lineage>
</organism>
<reference evidence="2" key="1">
    <citation type="submission" date="2023-03" db="EMBL/GenBank/DDBJ databases">
        <title>Lomoglobus Profundus gen. nov., sp. nov., a novel member of the phylum Verrucomicrobia, isolated from deep-marine sediment of South China Sea.</title>
        <authorList>
            <person name="Ahmad T."/>
            <person name="Ishaq S.E."/>
            <person name="Wang F."/>
        </authorList>
    </citation>
    <scope>NUCLEOTIDE SEQUENCE</scope>
    <source>
        <strain evidence="2">LMO-M01</strain>
    </source>
</reference>
<dbReference type="AlphaFoldDB" id="A0AAF0I478"/>
<accession>A0AAF0I478</accession>
<dbReference type="InterPro" id="IPR029069">
    <property type="entry name" value="HotDog_dom_sf"/>
</dbReference>